<dbReference type="RefSeq" id="WP_058032152.1">
    <property type="nucleotide sequence ID" value="NZ_CP013188.1"/>
</dbReference>
<keyword evidence="2" id="KW-1003">Cell membrane</keyword>
<dbReference type="PIRSF" id="PIRSF006324">
    <property type="entry name" value="LeuE"/>
    <property type="match status" value="1"/>
</dbReference>
<keyword evidence="8" id="KW-1185">Reference proteome</keyword>
<keyword evidence="5 6" id="KW-0472">Membrane</keyword>
<dbReference type="PANTHER" id="PTHR30086">
    <property type="entry name" value="ARGININE EXPORTER PROTEIN ARGO"/>
    <property type="match status" value="1"/>
</dbReference>
<keyword evidence="3 6" id="KW-0812">Transmembrane</keyword>
<dbReference type="InterPro" id="IPR001123">
    <property type="entry name" value="LeuE-type"/>
</dbReference>
<dbReference type="Pfam" id="PF01810">
    <property type="entry name" value="LysE"/>
    <property type="match status" value="1"/>
</dbReference>
<dbReference type="EMBL" id="CP013188">
    <property type="protein sequence ID" value="ALO44281.1"/>
    <property type="molecule type" value="Genomic_DNA"/>
</dbReference>
<comment type="subcellular location">
    <subcellularLocation>
        <location evidence="1">Cell membrane</location>
        <topology evidence="1">Multi-pass membrane protein</topology>
    </subcellularLocation>
</comment>
<keyword evidence="4 6" id="KW-1133">Transmembrane helix</keyword>
<name>A0A0S2K7U2_9GAMM</name>
<dbReference type="KEGG" id="pphe:PP2015_3812"/>
<organism evidence="7 8">
    <name type="scientific">Pseudoalteromonas phenolica</name>
    <dbReference type="NCBI Taxonomy" id="161398"/>
    <lineage>
        <taxon>Bacteria</taxon>
        <taxon>Pseudomonadati</taxon>
        <taxon>Pseudomonadota</taxon>
        <taxon>Gammaproteobacteria</taxon>
        <taxon>Alteromonadales</taxon>
        <taxon>Pseudoalteromonadaceae</taxon>
        <taxon>Pseudoalteromonas</taxon>
    </lineage>
</organism>
<feature type="transmembrane region" description="Helical" evidence="6">
    <location>
        <begin position="149"/>
        <end position="170"/>
    </location>
</feature>
<evidence type="ECO:0000313" key="8">
    <source>
        <dbReference type="Proteomes" id="UP000061457"/>
    </source>
</evidence>
<dbReference type="STRING" id="161398.PP2015_3812"/>
<feature type="transmembrane region" description="Helical" evidence="6">
    <location>
        <begin position="191"/>
        <end position="208"/>
    </location>
</feature>
<dbReference type="AlphaFoldDB" id="A0A0S2K7U2"/>
<dbReference type="PATRIC" id="fig|161398.10.peg.3896"/>
<feature type="transmembrane region" description="Helical" evidence="6">
    <location>
        <begin position="6"/>
        <end position="29"/>
    </location>
</feature>
<feature type="transmembrane region" description="Helical" evidence="6">
    <location>
        <begin position="41"/>
        <end position="65"/>
    </location>
</feature>
<evidence type="ECO:0000256" key="4">
    <source>
        <dbReference type="ARBA" id="ARBA00022989"/>
    </source>
</evidence>
<evidence type="ECO:0000313" key="7">
    <source>
        <dbReference type="EMBL" id="ALO44281.1"/>
    </source>
</evidence>
<dbReference type="GO" id="GO:0015171">
    <property type="term" value="F:amino acid transmembrane transporter activity"/>
    <property type="evidence" value="ECO:0007669"/>
    <property type="project" value="TreeGrafter"/>
</dbReference>
<sequence>MPNLEALIAFSVVCFALSITPGPSILYIAARSLSQGPSAGVAAASGMAIGSFAYVIATILGLSAIFAHAPLLYSTLKIIGALYLVYLGWQYFKPNVHSSEKHELQSLSNLRIMKQSFIVEITNPKTALFFIAFFPQFVSENTTSISIQLLVLGIIYTLITLLCDTFIAITSGKISKKISVKQSAVNWQDKLAGSIMFLLAVFMAAETLS</sequence>
<reference evidence="7 8" key="1">
    <citation type="submission" date="2015-11" db="EMBL/GenBank/DDBJ databases">
        <authorList>
            <person name="Zhang Y."/>
            <person name="Guo Z."/>
        </authorList>
    </citation>
    <scope>NUCLEOTIDE SEQUENCE [LARGE SCALE GENOMIC DNA]</scope>
    <source>
        <strain evidence="7 8">KCTC 12086</strain>
    </source>
</reference>
<accession>A0A0S2K7U2</accession>
<dbReference type="PANTHER" id="PTHR30086:SF20">
    <property type="entry name" value="ARGININE EXPORTER PROTEIN ARGO-RELATED"/>
    <property type="match status" value="1"/>
</dbReference>
<dbReference type="OrthoDB" id="9775854at2"/>
<evidence type="ECO:0000256" key="2">
    <source>
        <dbReference type="ARBA" id="ARBA00022475"/>
    </source>
</evidence>
<dbReference type="GO" id="GO:0005886">
    <property type="term" value="C:plasma membrane"/>
    <property type="evidence" value="ECO:0007669"/>
    <property type="project" value="UniProtKB-SubCell"/>
</dbReference>
<gene>
    <name evidence="7" type="ORF">PP2015_3812</name>
</gene>
<proteinExistence type="predicted"/>
<evidence type="ECO:0000256" key="3">
    <source>
        <dbReference type="ARBA" id="ARBA00022692"/>
    </source>
</evidence>
<dbReference type="Proteomes" id="UP000061457">
    <property type="component" value="Chromosome II"/>
</dbReference>
<evidence type="ECO:0000256" key="1">
    <source>
        <dbReference type="ARBA" id="ARBA00004651"/>
    </source>
</evidence>
<feature type="transmembrane region" description="Helical" evidence="6">
    <location>
        <begin position="71"/>
        <end position="92"/>
    </location>
</feature>
<evidence type="ECO:0000256" key="6">
    <source>
        <dbReference type="SAM" id="Phobius"/>
    </source>
</evidence>
<protein>
    <submittedName>
        <fullName evidence="7">Putative threonine efflux protein</fullName>
    </submittedName>
</protein>
<evidence type="ECO:0000256" key="5">
    <source>
        <dbReference type="ARBA" id="ARBA00023136"/>
    </source>
</evidence>